<name>A0AAN1UU17_SYNEL</name>
<evidence type="ECO:0000256" key="1">
    <source>
        <dbReference type="ARBA" id="ARBA00004496"/>
    </source>
</evidence>
<dbReference type="GO" id="GO:0006427">
    <property type="term" value="P:histidyl-tRNA aminoacylation"/>
    <property type="evidence" value="ECO:0007669"/>
    <property type="project" value="UniProtKB-UniRule"/>
</dbReference>
<reference evidence="14 15" key="1">
    <citation type="journal article" date="2018" name="Sci. Rep.">
        <title>Genome Features and Biochemical Characteristics of a Robust, Fast Growing and Naturally Transformable Cyanobacterium Synechococcus elongatus PCC 11801 Isolated from India.</title>
        <authorList>
            <person name="Jaiswal D."/>
            <person name="Sengupta A."/>
            <person name="Sohoni S."/>
            <person name="Sengupta S."/>
            <person name="Phadnavis A.G."/>
            <person name="Pakrasi H.B."/>
            <person name="Wangikar P.P."/>
        </authorList>
    </citation>
    <scope>NUCLEOTIDE SEQUENCE [LARGE SCALE GENOMIC DNA]</scope>
    <source>
        <strain evidence="14 15">PCC 11801</strain>
    </source>
</reference>
<protein>
    <recommendedName>
        <fullName evidence="11">Histidine--tRNA ligase</fullName>
        <ecNumber evidence="11">6.1.1.21</ecNumber>
    </recommendedName>
    <alternativeName>
        <fullName evidence="11">Histidyl-tRNA synthetase</fullName>
        <shortName evidence="11">HisRS</shortName>
    </alternativeName>
</protein>
<keyword evidence="7 11" id="KW-0067">ATP-binding</keyword>
<comment type="subunit">
    <text evidence="3 11">Homodimer.</text>
</comment>
<dbReference type="Gene3D" id="3.40.50.800">
    <property type="entry name" value="Anticodon-binding domain"/>
    <property type="match status" value="1"/>
</dbReference>
<keyword evidence="4 11" id="KW-0963">Cytoplasm</keyword>
<evidence type="ECO:0000313" key="15">
    <source>
        <dbReference type="Proteomes" id="UP000267249"/>
    </source>
</evidence>
<feature type="binding site" evidence="12">
    <location>
        <position position="113"/>
    </location>
    <ligand>
        <name>L-histidine</name>
        <dbReference type="ChEBI" id="CHEBI:57595"/>
    </ligand>
</feature>
<comment type="subcellular location">
    <subcellularLocation>
        <location evidence="1 11">Cytoplasm</location>
    </subcellularLocation>
</comment>
<dbReference type="InterPro" id="IPR033656">
    <property type="entry name" value="HisRS_anticodon"/>
</dbReference>
<dbReference type="InterPro" id="IPR004154">
    <property type="entry name" value="Anticodon-bd"/>
</dbReference>
<evidence type="ECO:0000256" key="11">
    <source>
        <dbReference type="HAMAP-Rule" id="MF_00127"/>
    </source>
</evidence>
<dbReference type="GO" id="GO:0004821">
    <property type="term" value="F:histidine-tRNA ligase activity"/>
    <property type="evidence" value="ECO:0007669"/>
    <property type="project" value="UniProtKB-UniRule"/>
</dbReference>
<dbReference type="InterPro" id="IPR036621">
    <property type="entry name" value="Anticodon-bd_dom_sf"/>
</dbReference>
<accession>A0AAN1UU17</accession>
<dbReference type="NCBIfam" id="TIGR00442">
    <property type="entry name" value="hisS"/>
    <property type="match status" value="1"/>
</dbReference>
<dbReference type="AlphaFoldDB" id="A0AAN1UU17"/>
<feature type="domain" description="Aminoacyl-transfer RNA synthetases class-II family profile" evidence="13">
    <location>
        <begin position="1"/>
        <end position="323"/>
    </location>
</feature>
<feature type="binding site" evidence="12">
    <location>
        <position position="131"/>
    </location>
    <ligand>
        <name>L-histidine</name>
        <dbReference type="ChEBI" id="CHEBI:57595"/>
    </ligand>
</feature>
<dbReference type="SUPFAM" id="SSF55681">
    <property type="entry name" value="Class II aaRS and biotin synthetases"/>
    <property type="match status" value="1"/>
</dbReference>
<dbReference type="EC" id="6.1.1.21" evidence="11"/>
<comment type="catalytic activity">
    <reaction evidence="10 11">
        <text>tRNA(His) + L-histidine + ATP = L-histidyl-tRNA(His) + AMP + diphosphate + H(+)</text>
        <dbReference type="Rhea" id="RHEA:17313"/>
        <dbReference type="Rhea" id="RHEA-COMP:9665"/>
        <dbReference type="Rhea" id="RHEA-COMP:9689"/>
        <dbReference type="ChEBI" id="CHEBI:15378"/>
        <dbReference type="ChEBI" id="CHEBI:30616"/>
        <dbReference type="ChEBI" id="CHEBI:33019"/>
        <dbReference type="ChEBI" id="CHEBI:57595"/>
        <dbReference type="ChEBI" id="CHEBI:78442"/>
        <dbReference type="ChEBI" id="CHEBI:78527"/>
        <dbReference type="ChEBI" id="CHEBI:456215"/>
        <dbReference type="EC" id="6.1.1.21"/>
    </reaction>
</comment>
<evidence type="ECO:0000256" key="4">
    <source>
        <dbReference type="ARBA" id="ARBA00022490"/>
    </source>
</evidence>
<keyword evidence="6 11" id="KW-0547">Nucleotide-binding</keyword>
<dbReference type="InterPro" id="IPR015807">
    <property type="entry name" value="His-tRNA-ligase"/>
</dbReference>
<comment type="similarity">
    <text evidence="2 11">Belongs to the class-II aminoacyl-tRNA synthetase family.</text>
</comment>
<dbReference type="InterPro" id="IPR006195">
    <property type="entry name" value="aa-tRNA-synth_II"/>
</dbReference>
<evidence type="ECO:0000259" key="13">
    <source>
        <dbReference type="PROSITE" id="PS50862"/>
    </source>
</evidence>
<evidence type="ECO:0000256" key="10">
    <source>
        <dbReference type="ARBA" id="ARBA00047639"/>
    </source>
</evidence>
<dbReference type="EMBL" id="CP030139">
    <property type="protein sequence ID" value="AZB72101.1"/>
    <property type="molecule type" value="Genomic_DNA"/>
</dbReference>
<dbReference type="PANTHER" id="PTHR43707">
    <property type="entry name" value="HISTIDYL-TRNA SYNTHETASE"/>
    <property type="match status" value="1"/>
</dbReference>
<dbReference type="GO" id="GO:0005524">
    <property type="term" value="F:ATP binding"/>
    <property type="evidence" value="ECO:0007669"/>
    <property type="project" value="UniProtKB-UniRule"/>
</dbReference>
<dbReference type="RefSeq" id="WP_208675993.1">
    <property type="nucleotide sequence ID" value="NZ_CP030139.2"/>
</dbReference>
<evidence type="ECO:0000256" key="8">
    <source>
        <dbReference type="ARBA" id="ARBA00022917"/>
    </source>
</evidence>
<evidence type="ECO:0000256" key="12">
    <source>
        <dbReference type="PIRSR" id="PIRSR001549-1"/>
    </source>
</evidence>
<dbReference type="PANTHER" id="PTHR43707:SF1">
    <property type="entry name" value="HISTIDINE--TRNA LIGASE, MITOCHONDRIAL-RELATED"/>
    <property type="match status" value="1"/>
</dbReference>
<dbReference type="InterPro" id="IPR004516">
    <property type="entry name" value="HisRS/HisZ"/>
</dbReference>
<organism evidence="14 15">
    <name type="scientific">Synechococcus elongatus PCC 11801</name>
    <dbReference type="NCBI Taxonomy" id="2219813"/>
    <lineage>
        <taxon>Bacteria</taxon>
        <taxon>Bacillati</taxon>
        <taxon>Cyanobacteriota</taxon>
        <taxon>Cyanophyceae</taxon>
        <taxon>Synechococcales</taxon>
        <taxon>Synechococcaceae</taxon>
        <taxon>Synechococcus</taxon>
    </lineage>
</organism>
<feature type="binding site" evidence="12">
    <location>
        <begin position="82"/>
        <end position="84"/>
    </location>
    <ligand>
        <name>L-histidine</name>
        <dbReference type="ChEBI" id="CHEBI:57595"/>
    </ligand>
</feature>
<dbReference type="PIRSF" id="PIRSF001549">
    <property type="entry name" value="His-tRNA_synth"/>
    <property type="match status" value="1"/>
</dbReference>
<dbReference type="GO" id="GO:0005737">
    <property type="term" value="C:cytoplasm"/>
    <property type="evidence" value="ECO:0007669"/>
    <property type="project" value="UniProtKB-SubCell"/>
</dbReference>
<dbReference type="FunFam" id="3.30.930.10:FF:000005">
    <property type="entry name" value="Histidine--tRNA ligase"/>
    <property type="match status" value="1"/>
</dbReference>
<evidence type="ECO:0000256" key="2">
    <source>
        <dbReference type="ARBA" id="ARBA00008226"/>
    </source>
</evidence>
<dbReference type="Pfam" id="PF03129">
    <property type="entry name" value="HGTP_anticodon"/>
    <property type="match status" value="1"/>
</dbReference>
<dbReference type="InterPro" id="IPR041715">
    <property type="entry name" value="HisRS-like_core"/>
</dbReference>
<dbReference type="Proteomes" id="UP000267249">
    <property type="component" value="Chromosome"/>
</dbReference>
<gene>
    <name evidence="11 14" type="primary">hisS</name>
    <name evidence="14" type="ORF">DOP62_04570</name>
</gene>
<dbReference type="CDD" id="cd00859">
    <property type="entry name" value="HisRS_anticodon"/>
    <property type="match status" value="1"/>
</dbReference>
<proteinExistence type="inferred from homology"/>
<dbReference type="CDD" id="cd00773">
    <property type="entry name" value="HisRS-like_core"/>
    <property type="match status" value="1"/>
</dbReference>
<feature type="binding site" evidence="12">
    <location>
        <position position="258"/>
    </location>
    <ligand>
        <name>L-histidine</name>
        <dbReference type="ChEBI" id="CHEBI:57595"/>
    </ligand>
</feature>
<keyword evidence="5 11" id="KW-0436">Ligase</keyword>
<dbReference type="Pfam" id="PF13393">
    <property type="entry name" value="tRNA-synt_His"/>
    <property type="match status" value="1"/>
</dbReference>
<dbReference type="InterPro" id="IPR045864">
    <property type="entry name" value="aa-tRNA-synth_II/BPL/LPL"/>
</dbReference>
<evidence type="ECO:0000256" key="9">
    <source>
        <dbReference type="ARBA" id="ARBA00023146"/>
    </source>
</evidence>
<dbReference type="SUPFAM" id="SSF52954">
    <property type="entry name" value="Class II aaRS ABD-related"/>
    <property type="match status" value="1"/>
</dbReference>
<evidence type="ECO:0000256" key="7">
    <source>
        <dbReference type="ARBA" id="ARBA00022840"/>
    </source>
</evidence>
<evidence type="ECO:0000256" key="6">
    <source>
        <dbReference type="ARBA" id="ARBA00022741"/>
    </source>
</evidence>
<feature type="binding site" evidence="12">
    <location>
        <begin position="262"/>
        <end position="263"/>
    </location>
    <ligand>
        <name>L-histidine</name>
        <dbReference type="ChEBI" id="CHEBI:57595"/>
    </ligand>
</feature>
<evidence type="ECO:0000256" key="5">
    <source>
        <dbReference type="ARBA" id="ARBA00022598"/>
    </source>
</evidence>
<dbReference type="HAMAP" id="MF_00127">
    <property type="entry name" value="His_tRNA_synth"/>
    <property type="match status" value="1"/>
</dbReference>
<sequence length="435" mass="48144">MASLQALRGTRDILPSESQIWQWLEQTARQILSQAAVQEIRTPIFEQTSLFERGIGEATDVVGKEMYSFRDRGDRSLTLRPEGTAGTVRAYIEHGLASQGGVQRLWYCGPMFRYERPQAGRQRQFHQLGLELLGTADARADAEAIALATQILQALGLKNLRLDLNSVGDASDRATYRQALVDYLTPYAADLDPDSRDRLERNPLRILDSKDERTQAIVADAPSLQQYLSERSRQLFEQVQQLLTNLGIDYRLEPKLVRGLDYYTHTAFEIISSDLGAQATVCGGGRYDGLVSQLGGPETPAVGWAMGLERLILLLQQNQKVPPTSLDFYLVSRGAIAEAQALVLAQRLRLAGFSVELDLSGSAFGKQFKRADRSGAIACLVLGDAEAEQGQVNLKWLQSGEQQVVNQAELWNDPETWRSCLQAARAVSPVEVAPL</sequence>
<feature type="binding site" evidence="12">
    <location>
        <position position="127"/>
    </location>
    <ligand>
        <name>L-histidine</name>
        <dbReference type="ChEBI" id="CHEBI:57595"/>
    </ligand>
</feature>
<dbReference type="Gene3D" id="3.30.930.10">
    <property type="entry name" value="Bira Bifunctional Protein, Domain 2"/>
    <property type="match status" value="1"/>
</dbReference>
<evidence type="ECO:0000313" key="14">
    <source>
        <dbReference type="EMBL" id="AZB72101.1"/>
    </source>
</evidence>
<evidence type="ECO:0000256" key="3">
    <source>
        <dbReference type="ARBA" id="ARBA00011738"/>
    </source>
</evidence>
<keyword evidence="9 11" id="KW-0030">Aminoacyl-tRNA synthetase</keyword>
<dbReference type="PROSITE" id="PS50862">
    <property type="entry name" value="AA_TRNA_LIGASE_II"/>
    <property type="match status" value="1"/>
</dbReference>
<keyword evidence="8 11" id="KW-0648">Protein biosynthesis</keyword>